<evidence type="ECO:0008006" key="4">
    <source>
        <dbReference type="Google" id="ProtNLM"/>
    </source>
</evidence>
<dbReference type="OrthoDB" id="6271443at2759"/>
<accession>A0A8J4WE29</accession>
<evidence type="ECO:0000313" key="2">
    <source>
        <dbReference type="EMBL" id="KAF5396366.1"/>
    </source>
</evidence>
<evidence type="ECO:0000256" key="1">
    <source>
        <dbReference type="SAM" id="MobiDB-lite"/>
    </source>
</evidence>
<dbReference type="EMBL" id="LUCH01008344">
    <property type="protein sequence ID" value="KAF5396366.1"/>
    <property type="molecule type" value="Genomic_DNA"/>
</dbReference>
<dbReference type="GO" id="GO:0045892">
    <property type="term" value="P:negative regulation of DNA-templated transcription"/>
    <property type="evidence" value="ECO:0007669"/>
    <property type="project" value="TreeGrafter"/>
</dbReference>
<sequence length="774" mass="85078">RSSIRRQGGNRQDSSALRTDNSKKQKKRFIRKVSSIKNPSFLLSANRSEISYKDSHEVGKRRSSQFVTYTQDGRLFYDLYVKSGPLSPPKLCNKESVSTKLSAADFCGVSKIRKNHRSCESLGKSVTVTQHTSRVSESEGTSSAVSFLRTRVYRQNVHMTSVAQSNFPEKQCTSVEQKLKRELGVDVIPALPSLGKRLASLNAVALINAVTTDKNICVKHRAASSPQRRHSVDTIPCEENHEDCLTDKSEDATTEPMCLSPEVSRTKQTTKRSVSRSIKKAKAVKAVRRTAMLHPPSDEQATMSPILAMLEPNAHAEPSIERYHSEHVIPLGNNKFGVQQVTRQVIRVDSVDHSHVRPNTHCASSTPMPFTSVSSISCQLSTVEPQSTCASYLYIPGTNCIPPYASPSVRIAPPIQSLATWQPTPHTYMAGPLVPPVFPFYAQAMVLPPVMFPFAQPHPPFRASVVDPSAQQTNLSCYPCVPSPHDGLTSLYSGIGQTFGGMQSLGIAHNFVTASPTYYPLCAPREVCELHPSLYASIWYPFPGVCGALLTNQLTAPCHTLQGSSSPSSTVIQVGDQRPACDTTLSLSINNGCESTIPLITNRVSATPKVLCTNTRTNRVDLRSYMPVPEIQTTGPVCNLPPDIQSTPSSTIALFCPVQEQPLTRTVSDISSATTTLQKQLSKVDTKDCDDAWDWEGEAFEKLVFIQSESSPVSRFCHRAIRHRRDGILIREKDSVLLCSGPDRSNPPHVAKITALFSDPNSGEYHSLYELTWL</sequence>
<feature type="compositionally biased region" description="Polar residues" evidence="1">
    <location>
        <begin position="1"/>
        <end position="19"/>
    </location>
</feature>
<feature type="region of interest" description="Disordered" evidence="1">
    <location>
        <begin position="246"/>
        <end position="276"/>
    </location>
</feature>
<dbReference type="GO" id="GO:0003682">
    <property type="term" value="F:chromatin binding"/>
    <property type="evidence" value="ECO:0007669"/>
    <property type="project" value="TreeGrafter"/>
</dbReference>
<dbReference type="InterPro" id="IPR053032">
    <property type="entry name" value="BAH_domain-containing"/>
</dbReference>
<gene>
    <name evidence="2" type="ORF">PHET_10647</name>
</gene>
<reference evidence="2" key="1">
    <citation type="submission" date="2019-05" db="EMBL/GenBank/DDBJ databases">
        <title>Annotation for the trematode Paragonimus heterotremus.</title>
        <authorList>
            <person name="Choi Y.-J."/>
        </authorList>
    </citation>
    <scope>NUCLEOTIDE SEQUENCE</scope>
    <source>
        <strain evidence="2">LC</strain>
    </source>
</reference>
<organism evidence="2 3">
    <name type="scientific">Paragonimus heterotremus</name>
    <dbReference type="NCBI Taxonomy" id="100268"/>
    <lineage>
        <taxon>Eukaryota</taxon>
        <taxon>Metazoa</taxon>
        <taxon>Spiralia</taxon>
        <taxon>Lophotrochozoa</taxon>
        <taxon>Platyhelminthes</taxon>
        <taxon>Trematoda</taxon>
        <taxon>Digenea</taxon>
        <taxon>Plagiorchiida</taxon>
        <taxon>Troglotremata</taxon>
        <taxon>Troglotrematidae</taxon>
        <taxon>Paragonimus</taxon>
    </lineage>
</organism>
<protein>
    <recommendedName>
        <fullName evidence="4">BAH domain-containing protein</fullName>
    </recommendedName>
</protein>
<dbReference type="Proteomes" id="UP000748531">
    <property type="component" value="Unassembled WGS sequence"/>
</dbReference>
<dbReference type="AlphaFoldDB" id="A0A8J4WE29"/>
<proteinExistence type="predicted"/>
<feature type="region of interest" description="Disordered" evidence="1">
    <location>
        <begin position="1"/>
        <end position="29"/>
    </location>
</feature>
<name>A0A8J4WE29_9TREM</name>
<dbReference type="GO" id="GO:0005677">
    <property type="term" value="C:chromatin silencing complex"/>
    <property type="evidence" value="ECO:0007669"/>
    <property type="project" value="TreeGrafter"/>
</dbReference>
<comment type="caution">
    <text evidence="2">The sequence shown here is derived from an EMBL/GenBank/DDBJ whole genome shotgun (WGS) entry which is preliminary data.</text>
</comment>
<feature type="non-terminal residue" evidence="2">
    <location>
        <position position="774"/>
    </location>
</feature>
<dbReference type="GO" id="GO:0000976">
    <property type="term" value="F:transcription cis-regulatory region binding"/>
    <property type="evidence" value="ECO:0007669"/>
    <property type="project" value="TreeGrafter"/>
</dbReference>
<evidence type="ECO:0000313" key="3">
    <source>
        <dbReference type="Proteomes" id="UP000748531"/>
    </source>
</evidence>
<dbReference type="GO" id="GO:0031507">
    <property type="term" value="P:heterochromatin formation"/>
    <property type="evidence" value="ECO:0007669"/>
    <property type="project" value="TreeGrafter"/>
</dbReference>
<dbReference type="PANTHER" id="PTHR46576:SF1">
    <property type="entry name" value="BROMO ADJACENT HOMOLOGY DOMAIN-CONTAINING 1 PROTEIN"/>
    <property type="match status" value="1"/>
</dbReference>
<keyword evidence="3" id="KW-1185">Reference proteome</keyword>
<dbReference type="PANTHER" id="PTHR46576">
    <property type="entry name" value="BROMO ADJACENT HOMOLOGY DOMAIN-CONTAINING 1 PROTEIN"/>
    <property type="match status" value="1"/>
</dbReference>